<dbReference type="Proteomes" id="UP000216444">
    <property type="component" value="Unassembled WGS sequence"/>
</dbReference>
<reference evidence="1 2" key="1">
    <citation type="journal article" date="2017" name="BMC Genomics">
        <title>Comparative genomic and phylogenomic analyses of the Bifidobacteriaceae family.</title>
        <authorList>
            <person name="Lugli G.A."/>
            <person name="Milani C."/>
            <person name="Turroni F."/>
            <person name="Duranti S."/>
            <person name="Mancabelli L."/>
            <person name="Mangifesta M."/>
            <person name="Ferrario C."/>
            <person name="Modesto M."/>
            <person name="Mattarelli P."/>
            <person name="Jiri K."/>
            <person name="van Sinderen D."/>
            <person name="Ventura M."/>
        </authorList>
    </citation>
    <scope>NUCLEOTIDE SEQUENCE [LARGE SCALE GENOMIC DNA]</scope>
    <source>
        <strain evidence="1 2">DSM 100201</strain>
    </source>
</reference>
<dbReference type="EMBL" id="MWWV01000001">
    <property type="protein sequence ID" value="OZG59357.1"/>
    <property type="molecule type" value="Genomic_DNA"/>
</dbReference>
<keyword evidence="2" id="KW-1185">Reference proteome</keyword>
<evidence type="ECO:0000313" key="2">
    <source>
        <dbReference type="Proteomes" id="UP000216444"/>
    </source>
</evidence>
<accession>A0A261FJM1</accession>
<organism evidence="1 2">
    <name type="scientific">Bifidobacterium tissieri</name>
    <dbReference type="NCBI Taxonomy" id="1630162"/>
    <lineage>
        <taxon>Bacteria</taxon>
        <taxon>Bacillati</taxon>
        <taxon>Actinomycetota</taxon>
        <taxon>Actinomycetes</taxon>
        <taxon>Bifidobacteriales</taxon>
        <taxon>Bifidobacteriaceae</taxon>
        <taxon>Bifidobacterium</taxon>
    </lineage>
</organism>
<protein>
    <recommendedName>
        <fullName evidence="3">Amidoligase enzyme</fullName>
    </recommendedName>
</protein>
<proteinExistence type="predicted"/>
<dbReference type="RefSeq" id="WP_245819167.1">
    <property type="nucleotide sequence ID" value="NZ_MWWV01000001.1"/>
</dbReference>
<dbReference type="AlphaFoldDB" id="A0A261FJM1"/>
<comment type="caution">
    <text evidence="1">The sequence shown here is derived from an EMBL/GenBank/DDBJ whole genome shotgun (WGS) entry which is preliminary data.</text>
</comment>
<sequence length="313" mass="35808">MDTEKTDTIICESCGNPHPSEDMRKCDDCGNECCDDCLYRCERCLDILCRDCVETCQRCGAVYCDDCIEWDDIEEETVCEDCLNRGVDPDYRDPYADTPHATDAYTFGIEIEIDGPHDPRPLRDSGLIAGWKSDPSLCERGMEYQTQPLPWNTETLTGIERLIGQIEQGGCGECSGGHIHIRRTERQTPARWYHALTGIDGEQAARLNMRHLTEDRWCALRHNAYHGKCTAVNADHTDTIELRTFGAWDEHTVHSLIPALTWLHAMWRFLQHHPVGTLKERDIRRMSRVQADQAIGPIPTIRQTIIKAKKEHR</sequence>
<name>A0A261FJM1_9BIFI</name>
<evidence type="ECO:0008006" key="3">
    <source>
        <dbReference type="Google" id="ProtNLM"/>
    </source>
</evidence>
<evidence type="ECO:0000313" key="1">
    <source>
        <dbReference type="EMBL" id="OZG59357.1"/>
    </source>
</evidence>
<gene>
    <name evidence="1" type="ORF">BTIS_0088</name>
</gene>